<dbReference type="Proteomes" id="UP000282876">
    <property type="component" value="Unassembled WGS sequence"/>
</dbReference>
<evidence type="ECO:0000313" key="2">
    <source>
        <dbReference type="Proteomes" id="UP000282876"/>
    </source>
</evidence>
<accession>A0A437ALS4</accession>
<name>A0A437ALS4_9MICR</name>
<protein>
    <submittedName>
        <fullName evidence="1">Uncharacterized protein</fullName>
    </submittedName>
</protein>
<sequence>MKQNCEKGVNIEIIEVIIIKLCITKDTSYEVWIVGVIEGIQKSLFFVKYTHCGILPPTFQQFISKV</sequence>
<organism evidence="1 2">
    <name type="scientific">Tubulinosema ratisbonensis</name>
    <dbReference type="NCBI Taxonomy" id="291195"/>
    <lineage>
        <taxon>Eukaryota</taxon>
        <taxon>Fungi</taxon>
        <taxon>Fungi incertae sedis</taxon>
        <taxon>Microsporidia</taxon>
        <taxon>Tubulinosematoidea</taxon>
        <taxon>Tubulinosematidae</taxon>
        <taxon>Tubulinosema</taxon>
    </lineage>
</organism>
<proteinExistence type="predicted"/>
<dbReference type="AlphaFoldDB" id="A0A437ALS4"/>
<dbReference type="EMBL" id="RCSS01000331">
    <property type="protein sequence ID" value="RVD92038.1"/>
    <property type="molecule type" value="Genomic_DNA"/>
</dbReference>
<keyword evidence="2" id="KW-1185">Reference proteome</keyword>
<comment type="caution">
    <text evidence="1">The sequence shown here is derived from an EMBL/GenBank/DDBJ whole genome shotgun (WGS) entry which is preliminary data.</text>
</comment>
<dbReference type="VEuPathDB" id="MicrosporidiaDB:TUBRATIS_14820"/>
<evidence type="ECO:0000313" key="1">
    <source>
        <dbReference type="EMBL" id="RVD92038.1"/>
    </source>
</evidence>
<gene>
    <name evidence="1" type="ORF">TUBRATIS_14820</name>
</gene>
<reference evidence="1 2" key="1">
    <citation type="submission" date="2018-10" db="EMBL/GenBank/DDBJ databases">
        <title>Draft genome sequence of the microsporidian Tubulinosema ratisbonensis.</title>
        <authorList>
            <person name="Polonais V."/>
            <person name="Peyretaillade E."/>
            <person name="Niehus S."/>
            <person name="Wawrzyniak I."/>
            <person name="Franchet A."/>
            <person name="Gaspin C."/>
            <person name="Reichstadt M."/>
            <person name="Belser C."/>
            <person name="Labadie K."/>
            <person name="Delbac F."/>
            <person name="Ferrandon D."/>
        </authorList>
    </citation>
    <scope>NUCLEOTIDE SEQUENCE [LARGE SCALE GENOMIC DNA]</scope>
    <source>
        <strain evidence="1 2">Franzen</strain>
    </source>
</reference>